<organism evidence="2 3">
    <name type="scientific">Streptosporangium minutum</name>
    <dbReference type="NCBI Taxonomy" id="569862"/>
    <lineage>
        <taxon>Bacteria</taxon>
        <taxon>Bacillati</taxon>
        <taxon>Actinomycetota</taxon>
        <taxon>Actinomycetes</taxon>
        <taxon>Streptosporangiales</taxon>
        <taxon>Streptosporangiaceae</taxon>
        <taxon>Streptosporangium</taxon>
    </lineage>
</organism>
<dbReference type="InterPro" id="IPR001387">
    <property type="entry name" value="Cro/C1-type_HTH"/>
</dbReference>
<dbReference type="Pfam" id="PF13560">
    <property type="entry name" value="HTH_31"/>
    <property type="match status" value="1"/>
</dbReference>
<comment type="caution">
    <text evidence="2">The sequence shown here is derived from an EMBL/GenBank/DDBJ whole genome shotgun (WGS) entry which is preliminary data.</text>
</comment>
<feature type="domain" description="HTH cro/C1-type" evidence="1">
    <location>
        <begin position="10"/>
        <end position="82"/>
    </location>
</feature>
<accession>A0A243RE93</accession>
<protein>
    <submittedName>
        <fullName evidence="2">Transcriptional regulator</fullName>
    </submittedName>
</protein>
<dbReference type="InterPro" id="IPR010982">
    <property type="entry name" value="Lambda_DNA-bd_dom_sf"/>
</dbReference>
<dbReference type="InterPro" id="IPR041413">
    <property type="entry name" value="MLTR_LBD"/>
</dbReference>
<dbReference type="Proteomes" id="UP000194761">
    <property type="component" value="Unassembled WGS sequence"/>
</dbReference>
<dbReference type="PANTHER" id="PTHR35010:SF2">
    <property type="entry name" value="BLL4672 PROTEIN"/>
    <property type="match status" value="1"/>
</dbReference>
<dbReference type="PANTHER" id="PTHR35010">
    <property type="entry name" value="BLL4672 PROTEIN-RELATED"/>
    <property type="match status" value="1"/>
</dbReference>
<reference evidence="2 3" key="1">
    <citation type="submission" date="2017-05" db="EMBL/GenBank/DDBJ databases">
        <title>Biotechnological potential of actinobacteria isolated from South African environments.</title>
        <authorList>
            <person name="Le Roes-Hill M."/>
            <person name="Prins A."/>
            <person name="Durrell K.A."/>
        </authorList>
    </citation>
    <scope>NUCLEOTIDE SEQUENCE [LARGE SCALE GENOMIC DNA]</scope>
    <source>
        <strain evidence="2">M26</strain>
    </source>
</reference>
<dbReference type="CDD" id="cd00093">
    <property type="entry name" value="HTH_XRE"/>
    <property type="match status" value="1"/>
</dbReference>
<dbReference type="AlphaFoldDB" id="A0A243RE93"/>
<dbReference type="SMART" id="SM00530">
    <property type="entry name" value="HTH_XRE"/>
    <property type="match status" value="1"/>
</dbReference>
<dbReference type="Pfam" id="PF17765">
    <property type="entry name" value="MLTR_LBD"/>
    <property type="match status" value="1"/>
</dbReference>
<dbReference type="GO" id="GO:0003677">
    <property type="term" value="F:DNA binding"/>
    <property type="evidence" value="ECO:0007669"/>
    <property type="project" value="InterPro"/>
</dbReference>
<proteinExistence type="predicted"/>
<dbReference type="EMBL" id="NGFP01000150">
    <property type="protein sequence ID" value="OUC93057.1"/>
    <property type="molecule type" value="Genomic_DNA"/>
</dbReference>
<dbReference type="Gene3D" id="3.30.450.180">
    <property type="match status" value="1"/>
</dbReference>
<dbReference type="RefSeq" id="WP_086576489.1">
    <property type="nucleotide sequence ID" value="NZ_NGFP01000150.1"/>
</dbReference>
<dbReference type="SUPFAM" id="SSF47413">
    <property type="entry name" value="lambda repressor-like DNA-binding domains"/>
    <property type="match status" value="1"/>
</dbReference>
<evidence type="ECO:0000313" key="2">
    <source>
        <dbReference type="EMBL" id="OUC93057.1"/>
    </source>
</evidence>
<sequence>MDSNNALGEFLRARREATSPAQMGLLHSGPRRTPGLRREEVAMFAGVSTDYYIRLEQGRERHPSEQVLGSLTRALDLDADATAHLHELAHPGSRRRATGEAEQVSPDLLRLIRSWPYTPALVINRWMDVLAANPLATALYNGWEYADNLLRMAFLDPFAREFYREFGLDWEQVARSKVAHLRAVAGADLDDPRLTELVDELSFKSADFRRLWARHDVSPLSHAATPLRHREVGDLLLTCEVFDVNSAPGQQLITIHAEPASPSEQALILLGGDLTPSRQEDAGYALSAARRR</sequence>
<keyword evidence="3" id="KW-1185">Reference proteome</keyword>
<name>A0A243RE93_9ACTN</name>
<gene>
    <name evidence="2" type="ORF">CA984_27765</name>
</gene>
<evidence type="ECO:0000313" key="3">
    <source>
        <dbReference type="Proteomes" id="UP000194761"/>
    </source>
</evidence>
<dbReference type="Gene3D" id="1.10.260.40">
    <property type="entry name" value="lambda repressor-like DNA-binding domains"/>
    <property type="match status" value="1"/>
</dbReference>
<evidence type="ECO:0000259" key="1">
    <source>
        <dbReference type="SMART" id="SM00530"/>
    </source>
</evidence>